<accession>A0A2A2EWJ6</accession>
<gene>
    <name evidence="2" type="ORF">CK501_13925</name>
</gene>
<dbReference type="Proteomes" id="UP000218896">
    <property type="component" value="Unassembled WGS sequence"/>
</dbReference>
<name>A0A2A2EWJ6_9GAMM</name>
<organism evidence="2 3">
    <name type="scientific">Halovibrio salipaludis</name>
    <dbReference type="NCBI Taxonomy" id="2032626"/>
    <lineage>
        <taxon>Bacteria</taxon>
        <taxon>Pseudomonadati</taxon>
        <taxon>Pseudomonadota</taxon>
        <taxon>Gammaproteobacteria</taxon>
        <taxon>Oceanospirillales</taxon>
        <taxon>Halomonadaceae</taxon>
        <taxon>Halovibrio</taxon>
    </lineage>
</organism>
<sequence>MVALKKAVLLMSLNLMISIGAGCASPAPESEAASGADADPPEAEERISVETAPATTYFYREYQMAGPAIRDRIQPLAEEVALAAVKRARLTITGPLTLLLPDFRRYEDGELPVAFAYPVRGHGARLPNYETERKERFRCLTAVFSEQQQDASELWRELYREAANRGYEPSDDNRVVIREQGDGYRTVFQLGLK</sequence>
<feature type="chain" id="PRO_5013149689" evidence="1">
    <location>
        <begin position="22"/>
        <end position="193"/>
    </location>
</feature>
<evidence type="ECO:0000313" key="2">
    <source>
        <dbReference type="EMBL" id="PAU77791.1"/>
    </source>
</evidence>
<dbReference type="AlphaFoldDB" id="A0A2A2EWJ6"/>
<evidence type="ECO:0000313" key="3">
    <source>
        <dbReference type="Proteomes" id="UP000218896"/>
    </source>
</evidence>
<reference evidence="2 3" key="1">
    <citation type="submission" date="2017-08" db="EMBL/GenBank/DDBJ databases">
        <title>Halovibrio sewagensis sp. nov., isolated from wastewater of high salinity.</title>
        <authorList>
            <person name="Dong X."/>
            <person name="Zhang G."/>
        </authorList>
    </citation>
    <scope>NUCLEOTIDE SEQUENCE [LARGE SCALE GENOMIC DNA]</scope>
    <source>
        <strain evidence="2 3">YL5-2</strain>
    </source>
</reference>
<keyword evidence="1" id="KW-0732">Signal</keyword>
<dbReference type="PROSITE" id="PS51257">
    <property type="entry name" value="PROKAR_LIPOPROTEIN"/>
    <property type="match status" value="1"/>
</dbReference>
<dbReference type="RefSeq" id="WP_095618356.1">
    <property type="nucleotide sequence ID" value="NZ_NSKD01000008.1"/>
</dbReference>
<comment type="caution">
    <text evidence="2">The sequence shown here is derived from an EMBL/GenBank/DDBJ whole genome shotgun (WGS) entry which is preliminary data.</text>
</comment>
<keyword evidence="3" id="KW-1185">Reference proteome</keyword>
<dbReference type="Gene3D" id="3.20.80.10">
    <property type="entry name" value="Regulatory factor, effector binding domain"/>
    <property type="match status" value="1"/>
</dbReference>
<evidence type="ECO:0000256" key="1">
    <source>
        <dbReference type="SAM" id="SignalP"/>
    </source>
</evidence>
<dbReference type="OrthoDB" id="9927049at2"/>
<proteinExistence type="predicted"/>
<dbReference type="InterPro" id="IPR011256">
    <property type="entry name" value="Reg_factor_effector_dom_sf"/>
</dbReference>
<protein>
    <submittedName>
        <fullName evidence="2">Uncharacterized protein</fullName>
    </submittedName>
</protein>
<feature type="signal peptide" evidence="1">
    <location>
        <begin position="1"/>
        <end position="21"/>
    </location>
</feature>
<dbReference type="EMBL" id="NSKD01000008">
    <property type="protein sequence ID" value="PAU77791.1"/>
    <property type="molecule type" value="Genomic_DNA"/>
</dbReference>